<dbReference type="InterPro" id="IPR001315">
    <property type="entry name" value="CARD"/>
</dbReference>
<feature type="region of interest" description="Disordered" evidence="1">
    <location>
        <begin position="106"/>
        <end position="129"/>
    </location>
</feature>
<sequence length="604" mass="68689">MSKTPLKPEELKCITFHYAELVRHINVEDVIGHLVSEFVLTFDEKNEIQSKPTRADKADCLLDKILKPGPNGRFQIFVDSLAQYNELHSKVTSYMDSLRNSQIETDTNMPSAGSAEGCGTPIAGPGNSFPNREEYITSTPKLELTSKETIAQPSIESMVSTSKPTRKSCYKLSKEEVEEILLPLLQDLQDQTKLKEVLKLTCDSTKPPQIPEWRQMQICILDHTVKNLIEWIEQSKNSIPLDLLVNSLETLVVIIGIRASKEIDKADKNVLKLFQLLMQNNINAKLIPKNETNINRIYFSLIFYMVERKLKNEEIKVCIVAQKVFNKESNHPNEFIKEVRASLFESFLSMPLRSAGAILELSLQWLEEAMTKKELTLKNGLEVSLLLSVVEKLSTEEYDLMGRQAVDKMKSLIPHFLQSKKSLGNKYALIKSSCMIIICNIFLHDKQAPEFTTKEIEKFLIQCFKDDDERLQLIAAVTTSFVGKTAVVATQKSQTLITELDDKVMKKMCDCLSSSLQDNHNKCFCGLSVRHLMSALEHFLKDSKNFQKVSQDDGFEKLKTLEVAVQKQDHSVKEAYQRIMTKLKPKGKGKSLKRKLPMEENTTS</sequence>
<dbReference type="GeneID" id="106076668"/>
<dbReference type="Proteomes" id="UP001165740">
    <property type="component" value="Chromosome 16"/>
</dbReference>
<dbReference type="InterPro" id="IPR037939">
    <property type="entry name" value="CRADD"/>
</dbReference>
<dbReference type="PANTHER" id="PTHR15034">
    <property type="entry name" value="DEATH DOMAIN-CONTAINING PROTEIN CRADD"/>
    <property type="match status" value="1"/>
</dbReference>
<dbReference type="GO" id="GO:0002020">
    <property type="term" value="F:protease binding"/>
    <property type="evidence" value="ECO:0007669"/>
    <property type="project" value="InterPro"/>
</dbReference>
<dbReference type="RefSeq" id="XP_055870749.1">
    <property type="nucleotide sequence ID" value="XM_056014774.1"/>
</dbReference>
<proteinExistence type="predicted"/>
<organism evidence="3 4">
    <name type="scientific">Biomphalaria glabrata</name>
    <name type="common">Bloodfluke planorb</name>
    <name type="synonym">Freshwater snail</name>
    <dbReference type="NCBI Taxonomy" id="6526"/>
    <lineage>
        <taxon>Eukaryota</taxon>
        <taxon>Metazoa</taxon>
        <taxon>Spiralia</taxon>
        <taxon>Lophotrochozoa</taxon>
        <taxon>Mollusca</taxon>
        <taxon>Gastropoda</taxon>
        <taxon>Heterobranchia</taxon>
        <taxon>Euthyneura</taxon>
        <taxon>Panpulmonata</taxon>
        <taxon>Hygrophila</taxon>
        <taxon>Lymnaeoidea</taxon>
        <taxon>Planorbidae</taxon>
        <taxon>Biomphalaria</taxon>
    </lineage>
</organism>
<evidence type="ECO:0000313" key="3">
    <source>
        <dbReference type="Proteomes" id="UP001165740"/>
    </source>
</evidence>
<accession>A0A9W2Z6Y1</accession>
<feature type="domain" description="CARD" evidence="2">
    <location>
        <begin position="6"/>
        <end position="86"/>
    </location>
</feature>
<gene>
    <name evidence="4" type="primary">LOC106076668</name>
</gene>
<dbReference type="InterPro" id="IPR016024">
    <property type="entry name" value="ARM-type_fold"/>
</dbReference>
<evidence type="ECO:0000259" key="2">
    <source>
        <dbReference type="PROSITE" id="PS50209"/>
    </source>
</evidence>
<dbReference type="SUPFAM" id="SSF48371">
    <property type="entry name" value="ARM repeat"/>
    <property type="match status" value="1"/>
</dbReference>
<dbReference type="InterPro" id="IPR011029">
    <property type="entry name" value="DEATH-like_dom_sf"/>
</dbReference>
<keyword evidence="3" id="KW-1185">Reference proteome</keyword>
<feature type="compositionally biased region" description="Basic residues" evidence="1">
    <location>
        <begin position="583"/>
        <end position="595"/>
    </location>
</feature>
<dbReference type="CDD" id="cd01671">
    <property type="entry name" value="CARD"/>
    <property type="match status" value="1"/>
</dbReference>
<dbReference type="GO" id="GO:0070513">
    <property type="term" value="F:death domain binding"/>
    <property type="evidence" value="ECO:0007669"/>
    <property type="project" value="InterPro"/>
</dbReference>
<name>A0A9W2Z6Y1_BIOGL</name>
<dbReference type="Gene3D" id="1.10.533.10">
    <property type="entry name" value="Death Domain, Fas"/>
    <property type="match status" value="1"/>
</dbReference>
<evidence type="ECO:0000313" key="4">
    <source>
        <dbReference type="RefSeq" id="XP_055870749.1"/>
    </source>
</evidence>
<protein>
    <submittedName>
        <fullName evidence="4">Uncharacterized protein LOC106076668</fullName>
    </submittedName>
</protein>
<dbReference type="Pfam" id="PF00619">
    <property type="entry name" value="CARD"/>
    <property type="match status" value="1"/>
</dbReference>
<dbReference type="PANTHER" id="PTHR15034:SF5">
    <property type="entry name" value="DEATH DOMAIN-CONTAINING PROTEIN CRADD"/>
    <property type="match status" value="1"/>
</dbReference>
<dbReference type="AlphaFoldDB" id="A0A9W2Z6Y1"/>
<dbReference type="GO" id="GO:0042981">
    <property type="term" value="P:regulation of apoptotic process"/>
    <property type="evidence" value="ECO:0007669"/>
    <property type="project" value="InterPro"/>
</dbReference>
<reference evidence="4" key="1">
    <citation type="submission" date="2025-08" db="UniProtKB">
        <authorList>
            <consortium name="RefSeq"/>
        </authorList>
    </citation>
    <scope>IDENTIFICATION</scope>
</reference>
<dbReference type="PROSITE" id="PS50209">
    <property type="entry name" value="CARD"/>
    <property type="match status" value="1"/>
</dbReference>
<evidence type="ECO:0000256" key="1">
    <source>
        <dbReference type="SAM" id="MobiDB-lite"/>
    </source>
</evidence>
<dbReference type="SUPFAM" id="SSF47986">
    <property type="entry name" value="DEATH domain"/>
    <property type="match status" value="1"/>
</dbReference>
<feature type="region of interest" description="Disordered" evidence="1">
    <location>
        <begin position="583"/>
        <end position="604"/>
    </location>
</feature>